<comment type="caution">
    <text evidence="9">The sequence shown here is derived from an EMBL/GenBank/DDBJ whole genome shotgun (WGS) entry which is preliminary data.</text>
</comment>
<keyword evidence="1" id="KW-0963">Cytoplasm</keyword>
<accession>A0A553WK15</accession>
<evidence type="ECO:0000256" key="7">
    <source>
        <dbReference type="ARBA" id="ARBA00023150"/>
    </source>
</evidence>
<dbReference type="SUPFAM" id="SSF53448">
    <property type="entry name" value="Nucleotide-diphospho-sugar transferases"/>
    <property type="match status" value="1"/>
</dbReference>
<evidence type="ECO:0000256" key="3">
    <source>
        <dbReference type="ARBA" id="ARBA00022723"/>
    </source>
</evidence>
<evidence type="ECO:0000313" key="10">
    <source>
        <dbReference type="Proteomes" id="UP000320160"/>
    </source>
</evidence>
<dbReference type="PANTHER" id="PTHR19136">
    <property type="entry name" value="MOLYBDENUM COFACTOR GUANYLYLTRANSFERASE"/>
    <property type="match status" value="1"/>
</dbReference>
<name>A0A553WK15_9SPHN</name>
<evidence type="ECO:0000256" key="5">
    <source>
        <dbReference type="ARBA" id="ARBA00022842"/>
    </source>
</evidence>
<keyword evidence="10" id="KW-1185">Reference proteome</keyword>
<dbReference type="GO" id="GO:0046872">
    <property type="term" value="F:metal ion binding"/>
    <property type="evidence" value="ECO:0007669"/>
    <property type="project" value="UniProtKB-KW"/>
</dbReference>
<evidence type="ECO:0000259" key="8">
    <source>
        <dbReference type="Pfam" id="PF12804"/>
    </source>
</evidence>
<evidence type="ECO:0000256" key="1">
    <source>
        <dbReference type="ARBA" id="ARBA00022490"/>
    </source>
</evidence>
<dbReference type="AlphaFoldDB" id="A0A553WK15"/>
<keyword evidence="2 9" id="KW-0808">Transferase</keyword>
<dbReference type="OrthoDB" id="9788394at2"/>
<organism evidence="9 10">
    <name type="scientific">Sphingorhabdus contaminans</name>
    <dbReference type="NCBI Taxonomy" id="1343899"/>
    <lineage>
        <taxon>Bacteria</taxon>
        <taxon>Pseudomonadati</taxon>
        <taxon>Pseudomonadota</taxon>
        <taxon>Alphaproteobacteria</taxon>
        <taxon>Sphingomonadales</taxon>
        <taxon>Sphingomonadaceae</taxon>
        <taxon>Sphingorhabdus</taxon>
    </lineage>
</organism>
<evidence type="ECO:0000313" key="9">
    <source>
        <dbReference type="EMBL" id="TSB04991.1"/>
    </source>
</evidence>
<evidence type="ECO:0000256" key="6">
    <source>
        <dbReference type="ARBA" id="ARBA00023134"/>
    </source>
</evidence>
<sequence>MWFALRPWRLYTLSGDVGDNPFSGGFPVRKLGAILAGGKSTRFGSDKAAAMFNGRPLIDHVAEALSTQVDAVIICGRVWPGMQCVADRPHADMGPLGGLNAALHFARDNGFGHVLSAGCDMLPIPEIPAPEDPEKACFVDGHYLFGLWPVSLAATLDRHLDQQSNLSMRHWVDTIAAHAVPATSVHANFNTPADLEEYACKLAGQG</sequence>
<dbReference type="GO" id="GO:0016779">
    <property type="term" value="F:nucleotidyltransferase activity"/>
    <property type="evidence" value="ECO:0007669"/>
    <property type="project" value="UniProtKB-KW"/>
</dbReference>
<evidence type="ECO:0000256" key="2">
    <source>
        <dbReference type="ARBA" id="ARBA00022679"/>
    </source>
</evidence>
<dbReference type="CDD" id="cd02503">
    <property type="entry name" value="MobA"/>
    <property type="match status" value="1"/>
</dbReference>
<dbReference type="GO" id="GO:0006777">
    <property type="term" value="P:Mo-molybdopterin cofactor biosynthetic process"/>
    <property type="evidence" value="ECO:0007669"/>
    <property type="project" value="UniProtKB-KW"/>
</dbReference>
<keyword evidence="4" id="KW-0547">Nucleotide-binding</keyword>
<reference evidence="9 10" key="1">
    <citation type="submission" date="2019-07" db="EMBL/GenBank/DDBJ databases">
        <authorList>
            <person name="Park M."/>
        </authorList>
    </citation>
    <scope>NUCLEOTIDE SEQUENCE [LARGE SCALE GENOMIC DNA]</scope>
    <source>
        <strain evidence="9 10">KCTC32445</strain>
    </source>
</reference>
<dbReference type="InterPro" id="IPR029044">
    <property type="entry name" value="Nucleotide-diphossugar_trans"/>
</dbReference>
<dbReference type="EMBL" id="VKKU01000001">
    <property type="protein sequence ID" value="TSB04991.1"/>
    <property type="molecule type" value="Genomic_DNA"/>
</dbReference>
<dbReference type="Pfam" id="PF12804">
    <property type="entry name" value="NTP_transf_3"/>
    <property type="match status" value="1"/>
</dbReference>
<dbReference type="Gene3D" id="3.90.550.10">
    <property type="entry name" value="Spore Coat Polysaccharide Biosynthesis Protein SpsA, Chain A"/>
    <property type="match status" value="1"/>
</dbReference>
<keyword evidence="6" id="KW-0342">GTP-binding</keyword>
<keyword evidence="5" id="KW-0460">Magnesium</keyword>
<dbReference type="Proteomes" id="UP000320160">
    <property type="component" value="Unassembled WGS sequence"/>
</dbReference>
<keyword evidence="3" id="KW-0479">Metal-binding</keyword>
<dbReference type="InterPro" id="IPR025877">
    <property type="entry name" value="MobA-like_NTP_Trfase"/>
</dbReference>
<evidence type="ECO:0000256" key="4">
    <source>
        <dbReference type="ARBA" id="ARBA00022741"/>
    </source>
</evidence>
<proteinExistence type="predicted"/>
<dbReference type="InterPro" id="IPR013482">
    <property type="entry name" value="Molybde_CF_guanTrfase"/>
</dbReference>
<keyword evidence="9" id="KW-0548">Nucleotidyltransferase</keyword>
<gene>
    <name evidence="9" type="ORF">FOM92_06275</name>
</gene>
<protein>
    <submittedName>
        <fullName evidence="9">Molybdenum cofactor guanylyltransferase</fullName>
    </submittedName>
</protein>
<dbReference type="PANTHER" id="PTHR19136:SF81">
    <property type="entry name" value="MOLYBDENUM COFACTOR GUANYLYLTRANSFERASE"/>
    <property type="match status" value="1"/>
</dbReference>
<feature type="domain" description="MobA-like NTP transferase" evidence="8">
    <location>
        <begin position="32"/>
        <end position="124"/>
    </location>
</feature>
<dbReference type="GO" id="GO:0005525">
    <property type="term" value="F:GTP binding"/>
    <property type="evidence" value="ECO:0007669"/>
    <property type="project" value="UniProtKB-KW"/>
</dbReference>
<keyword evidence="7" id="KW-0501">Molybdenum cofactor biosynthesis</keyword>